<dbReference type="GO" id="GO:0000272">
    <property type="term" value="P:polysaccharide catabolic process"/>
    <property type="evidence" value="ECO:0007669"/>
    <property type="project" value="InterPro"/>
</dbReference>
<dbReference type="PROSITE" id="PS00018">
    <property type="entry name" value="EF_HAND_1"/>
    <property type="match status" value="2"/>
</dbReference>
<protein>
    <recommendedName>
        <fullName evidence="9">Peptidase S8/S53 domain-containing protein</fullName>
    </recommendedName>
</protein>
<proteinExistence type="inferred from homology"/>
<dbReference type="PATRIC" id="fig|1618442.3.peg.46"/>
<evidence type="ECO:0000256" key="8">
    <source>
        <dbReference type="SAM" id="MobiDB-lite"/>
    </source>
</evidence>
<feature type="compositionally biased region" description="Low complexity" evidence="8">
    <location>
        <begin position="461"/>
        <end position="494"/>
    </location>
</feature>
<keyword evidence="4 6" id="KW-0720">Serine protease</keyword>
<dbReference type="PROSITE" id="PS00137">
    <property type="entry name" value="SUBTILASE_HIS"/>
    <property type="match status" value="1"/>
</dbReference>
<name>A0A0G0ZGY4_9BACT</name>
<dbReference type="SUPFAM" id="SSF52743">
    <property type="entry name" value="Subtilisin-like"/>
    <property type="match status" value="1"/>
</dbReference>
<dbReference type="InterPro" id="IPR036439">
    <property type="entry name" value="Dockerin_dom_sf"/>
</dbReference>
<dbReference type="InterPro" id="IPR000209">
    <property type="entry name" value="Peptidase_S8/S53_dom"/>
</dbReference>
<evidence type="ECO:0000256" key="5">
    <source>
        <dbReference type="PIRSR" id="PIRSR615500-1"/>
    </source>
</evidence>
<feature type="active site" description="Charge relay system" evidence="5 6">
    <location>
        <position position="198"/>
    </location>
</feature>
<feature type="region of interest" description="Disordered" evidence="8">
    <location>
        <begin position="461"/>
        <end position="503"/>
    </location>
</feature>
<evidence type="ECO:0000256" key="2">
    <source>
        <dbReference type="ARBA" id="ARBA00022670"/>
    </source>
</evidence>
<keyword evidence="2 6" id="KW-0645">Protease</keyword>
<accession>A0A0G0ZGY4</accession>
<dbReference type="InterPro" id="IPR023828">
    <property type="entry name" value="Peptidase_S8_Ser-AS"/>
</dbReference>
<dbReference type="GO" id="GO:0006508">
    <property type="term" value="P:proteolysis"/>
    <property type="evidence" value="ECO:0007669"/>
    <property type="project" value="UniProtKB-KW"/>
</dbReference>
<reference evidence="10 11" key="1">
    <citation type="journal article" date="2015" name="Nature">
        <title>rRNA introns, odd ribosomes, and small enigmatic genomes across a large radiation of phyla.</title>
        <authorList>
            <person name="Brown C.T."/>
            <person name="Hug L.A."/>
            <person name="Thomas B.C."/>
            <person name="Sharon I."/>
            <person name="Castelle C.J."/>
            <person name="Singh A."/>
            <person name="Wilkins M.J."/>
            <person name="Williams K.H."/>
            <person name="Banfield J.F."/>
        </authorList>
    </citation>
    <scope>NUCLEOTIDE SEQUENCE [LARGE SCALE GENOMIC DNA]</scope>
</reference>
<dbReference type="PANTHER" id="PTHR43806:SF11">
    <property type="entry name" value="CEREVISIN-RELATED"/>
    <property type="match status" value="1"/>
</dbReference>
<evidence type="ECO:0000313" key="10">
    <source>
        <dbReference type="EMBL" id="KKS48015.1"/>
    </source>
</evidence>
<dbReference type="InterPro" id="IPR015500">
    <property type="entry name" value="Peptidase_S8_subtilisin-rel"/>
</dbReference>
<dbReference type="GO" id="GO:0004252">
    <property type="term" value="F:serine-type endopeptidase activity"/>
    <property type="evidence" value="ECO:0007669"/>
    <property type="project" value="UniProtKB-UniRule"/>
</dbReference>
<feature type="domain" description="Peptidase S8/S53" evidence="9">
    <location>
        <begin position="150"/>
        <end position="433"/>
    </location>
</feature>
<dbReference type="PROSITE" id="PS00138">
    <property type="entry name" value="SUBTILASE_SER"/>
    <property type="match status" value="1"/>
</dbReference>
<dbReference type="CDD" id="cd14256">
    <property type="entry name" value="Dockerin_I"/>
    <property type="match status" value="1"/>
</dbReference>
<dbReference type="EMBL" id="LCDD01000001">
    <property type="protein sequence ID" value="KKS48015.1"/>
    <property type="molecule type" value="Genomic_DNA"/>
</dbReference>
<keyword evidence="3 6" id="KW-0378">Hydrolase</keyword>
<dbReference type="PROSITE" id="PS51892">
    <property type="entry name" value="SUBTILASE"/>
    <property type="match status" value="1"/>
</dbReference>
<feature type="active site" description="Charge relay system" evidence="5 6">
    <location>
        <position position="400"/>
    </location>
</feature>
<dbReference type="Gene3D" id="1.10.1330.10">
    <property type="entry name" value="Dockerin domain"/>
    <property type="match status" value="1"/>
</dbReference>
<evidence type="ECO:0000256" key="1">
    <source>
        <dbReference type="ARBA" id="ARBA00011073"/>
    </source>
</evidence>
<evidence type="ECO:0000256" key="7">
    <source>
        <dbReference type="RuleBase" id="RU003355"/>
    </source>
</evidence>
<comment type="similarity">
    <text evidence="1 6 7">Belongs to the peptidase S8 family.</text>
</comment>
<organism evidence="10 11">
    <name type="scientific">Candidatus Gottesmanbacteria bacterium GW2011_GWA2_42_18</name>
    <dbReference type="NCBI Taxonomy" id="1618442"/>
    <lineage>
        <taxon>Bacteria</taxon>
        <taxon>Candidatus Gottesmaniibacteriota</taxon>
    </lineage>
</organism>
<dbReference type="InterPro" id="IPR018247">
    <property type="entry name" value="EF_Hand_1_Ca_BS"/>
</dbReference>
<comment type="caution">
    <text evidence="10">The sequence shown here is derived from an EMBL/GenBank/DDBJ whole genome shotgun (WGS) entry which is preliminary data.</text>
</comment>
<dbReference type="InterPro" id="IPR050131">
    <property type="entry name" value="Peptidase_S8_subtilisin-like"/>
</dbReference>
<feature type="active site" description="Charge relay system" evidence="5 6">
    <location>
        <position position="157"/>
    </location>
</feature>
<dbReference type="PRINTS" id="PR00723">
    <property type="entry name" value="SUBTILISIN"/>
</dbReference>
<dbReference type="PROSITE" id="PS00136">
    <property type="entry name" value="SUBTILASE_ASP"/>
    <property type="match status" value="1"/>
</dbReference>
<evidence type="ECO:0000256" key="4">
    <source>
        <dbReference type="ARBA" id="ARBA00022825"/>
    </source>
</evidence>
<dbReference type="InterPro" id="IPR023827">
    <property type="entry name" value="Peptidase_S8_Asp-AS"/>
</dbReference>
<dbReference type="PANTHER" id="PTHR43806">
    <property type="entry name" value="PEPTIDASE S8"/>
    <property type="match status" value="1"/>
</dbReference>
<dbReference type="Proteomes" id="UP000034320">
    <property type="component" value="Unassembled WGS sequence"/>
</dbReference>
<dbReference type="Pfam" id="PF00082">
    <property type="entry name" value="Peptidase_S8"/>
    <property type="match status" value="1"/>
</dbReference>
<dbReference type="AlphaFoldDB" id="A0A0G0ZGY4"/>
<evidence type="ECO:0000259" key="9">
    <source>
        <dbReference type="Pfam" id="PF00082"/>
    </source>
</evidence>
<dbReference type="SUPFAM" id="SSF63446">
    <property type="entry name" value="Type I dockerin domain"/>
    <property type="match status" value="1"/>
</dbReference>
<dbReference type="InterPro" id="IPR036852">
    <property type="entry name" value="Peptidase_S8/S53_dom_sf"/>
</dbReference>
<gene>
    <name evidence="10" type="ORF">UV09_C0001G0047</name>
</gene>
<evidence type="ECO:0000256" key="6">
    <source>
        <dbReference type="PROSITE-ProRule" id="PRU01240"/>
    </source>
</evidence>
<dbReference type="Gene3D" id="3.40.50.200">
    <property type="entry name" value="Peptidase S8/S53 domain"/>
    <property type="match status" value="1"/>
</dbReference>
<sequence>MKRFLAFIFIFILALPLTALPISAENTNRKNRQSKHLIAVFKEQPTALNLLRVTAKKSKSKLIYGLSGTRAMVFEAEAADMEAALNELAADPDLETVYEDRELDLLYIPSDLTFSNTPAPGKPHLQWNMFNAKFAGTGKSAWDVSRGSANTLVAVIDSGVDSSHEDLSAKMSSLVDCTTACHTVPSMSVNPQNLNQSHGTHVAGIVAAATDNKKGVAGSGFNTNMMIIKIMDSQGAILTSYFSNAVRYAADRGVKVINLSLGSLEGNLDGPTIAAINSAVAYAWGRGTVIVAAAGNCGKPVGSHQAGGDACDIYDSRGNFVRHAANEKYYPAASPNVISVAALDINYQLAPYSEYNEPGKTGNWISVAAPGGNFSTNSDKEFGIGSTWPGNQYFYDLGTSMAAPHVSGLAALIFSAKSALTNTQVKSFIETSAIESIVPGKTNWGSIDALAALEAVSGVTPSLTPTSPTFTPSPTGSIKTPTPSRTRTPTPSSSFKKGDANGDGLVDGQDYTIWRLHYNQYISGSRNGDFDGNGKVDGQDYAIWLNNYHK</sequence>
<evidence type="ECO:0000256" key="3">
    <source>
        <dbReference type="ARBA" id="ARBA00022801"/>
    </source>
</evidence>
<dbReference type="InterPro" id="IPR022398">
    <property type="entry name" value="Peptidase_S8_His-AS"/>
</dbReference>
<evidence type="ECO:0000313" key="11">
    <source>
        <dbReference type="Proteomes" id="UP000034320"/>
    </source>
</evidence>